<dbReference type="InterPro" id="IPR004772">
    <property type="entry name" value="TrkH"/>
</dbReference>
<dbReference type="GO" id="GO:0005886">
    <property type="term" value="C:plasma membrane"/>
    <property type="evidence" value="ECO:0007669"/>
    <property type="project" value="UniProtKB-SubCell"/>
</dbReference>
<keyword evidence="9 13" id="KW-1133">Transmembrane helix</keyword>
<keyword evidence="6" id="KW-0633">Potassium transport</keyword>
<keyword evidence="10" id="KW-0406">Ion transport</keyword>
<reference evidence="14 15" key="1">
    <citation type="submission" date="2018-10" db="EMBL/GenBank/DDBJ databases">
        <authorList>
            <person name="Peiro R."/>
            <person name="Begona"/>
            <person name="Cbmso G."/>
            <person name="Lopez M."/>
            <person name="Gonzalez S."/>
            <person name="Sacristan E."/>
            <person name="Castillo E."/>
        </authorList>
    </citation>
    <scope>NUCLEOTIDE SEQUENCE [LARGE SCALE GENOMIC DNA]</scope>
    <source>
        <strain evidence="14">TTHNAR1</strain>
    </source>
</reference>
<keyword evidence="7 13" id="KW-0812">Transmembrane</keyword>
<dbReference type="AlphaFoldDB" id="A0A3P4ANS8"/>
<feature type="transmembrane region" description="Helical" evidence="13">
    <location>
        <begin position="461"/>
        <end position="481"/>
    </location>
</feature>
<keyword evidence="8 12" id="KW-0630">Potassium</keyword>
<evidence type="ECO:0000256" key="6">
    <source>
        <dbReference type="ARBA" id="ARBA00022538"/>
    </source>
</evidence>
<dbReference type="PANTHER" id="PTHR32024:SF2">
    <property type="entry name" value="TRK SYSTEM POTASSIUM UPTAKE PROTEIN TRKG-RELATED"/>
    <property type="match status" value="1"/>
</dbReference>
<evidence type="ECO:0000256" key="11">
    <source>
        <dbReference type="ARBA" id="ARBA00023136"/>
    </source>
</evidence>
<keyword evidence="5" id="KW-0997">Cell inner membrane</keyword>
<feature type="transmembrane region" description="Helical" evidence="13">
    <location>
        <begin position="76"/>
        <end position="99"/>
    </location>
</feature>
<dbReference type="EMBL" id="LR027517">
    <property type="protein sequence ID" value="VCU52762.1"/>
    <property type="molecule type" value="Genomic_DNA"/>
</dbReference>
<evidence type="ECO:0000313" key="14">
    <source>
        <dbReference type="EMBL" id="VCU52762.1"/>
    </source>
</evidence>
<dbReference type="InterPro" id="IPR003445">
    <property type="entry name" value="Cat_transpt"/>
</dbReference>
<feature type="binding site" evidence="12">
    <location>
        <position position="438"/>
    </location>
    <ligand>
        <name>K(+)</name>
        <dbReference type="ChEBI" id="CHEBI:29103"/>
    </ligand>
</feature>
<protein>
    <submittedName>
        <fullName evidence="14">Trk system potassium uptake protein TrkG</fullName>
    </submittedName>
</protein>
<evidence type="ECO:0000256" key="5">
    <source>
        <dbReference type="ARBA" id="ARBA00022519"/>
    </source>
</evidence>
<keyword evidence="12" id="KW-0479">Metal-binding</keyword>
<evidence type="ECO:0000256" key="7">
    <source>
        <dbReference type="ARBA" id="ARBA00022692"/>
    </source>
</evidence>
<dbReference type="RefSeq" id="WP_124104386.1">
    <property type="nucleotide sequence ID" value="NZ_LR027517.1"/>
</dbReference>
<comment type="similarity">
    <text evidence="2">Belongs to the TrkH potassium transport family.</text>
</comment>
<evidence type="ECO:0000256" key="8">
    <source>
        <dbReference type="ARBA" id="ARBA00022958"/>
    </source>
</evidence>
<evidence type="ECO:0000256" key="4">
    <source>
        <dbReference type="ARBA" id="ARBA00022475"/>
    </source>
</evidence>
<feature type="binding site" evidence="12">
    <location>
        <position position="119"/>
    </location>
    <ligand>
        <name>K(+)</name>
        <dbReference type="ChEBI" id="CHEBI:29103"/>
    </ligand>
</feature>
<dbReference type="PIRSF" id="PIRSF006247">
    <property type="entry name" value="TrkH"/>
    <property type="match status" value="1"/>
</dbReference>
<feature type="transmembrane region" description="Helical" evidence="13">
    <location>
        <begin position="280"/>
        <end position="298"/>
    </location>
</feature>
<dbReference type="Pfam" id="PF02386">
    <property type="entry name" value="TrkH"/>
    <property type="match status" value="1"/>
</dbReference>
<sequence length="490" mass="52783">MRSWLPSSRSKGALEALLYLLGLTFRGFAFVHLGFAALALVLGEEAWGFLGAAALGFALGYLGTFRGRPKAQPQRAEVFAGVALLWLLVPVLGAVPYWISGGLSFLDALFESMSGYTTTGATVLQDFSLSRSLFLYRGFTQWMGGIGIVVLFLAVFPQLHVAGRQAFFAESTGVEKERLTPRIRQTAQAVLLLYLALTGAAALGYALAGVPPFEAVANALATVPAGGFSPNPQSFAAYPPLAQWLGVAFMFLAGVNFLLQYRLFFRGEVGPLLRDAEFRAYVLVVLAAGLTLSGYLYTHHTYDLEASLRHAFFQVVSVLTTTGFASVDFAQWVVPAQAILVLLMFVGGSAGSGAGGIKVVRWLVLFGFLRREITRTLHPQAVLPLRLGGRVLSEEVLRQVSVFILLYTLLFALGAVALAFLEKDFVVAFTASAQAIGNIGPGLGEVGPMGSYAGFHPLSKLLLVGLMWAGRIEVVPVVLLLTPELWRRLR</sequence>
<feature type="binding site" evidence="12">
    <location>
        <position position="118"/>
    </location>
    <ligand>
        <name>K(+)</name>
        <dbReference type="ChEBI" id="CHEBI:29103"/>
    </ligand>
</feature>
<name>A0A3P4ANS8_THETH</name>
<feature type="binding site" evidence="12">
    <location>
        <position position="322"/>
    </location>
    <ligand>
        <name>K(+)</name>
        <dbReference type="ChEBI" id="CHEBI:29103"/>
    </ligand>
</feature>
<keyword evidence="4" id="KW-1003">Cell membrane</keyword>
<feature type="transmembrane region" description="Helical" evidence="13">
    <location>
        <begin position="189"/>
        <end position="208"/>
    </location>
</feature>
<dbReference type="Proteomes" id="UP000279841">
    <property type="component" value="Chromosome"/>
</dbReference>
<feature type="transmembrane region" description="Helical" evidence="13">
    <location>
        <begin position="16"/>
        <end position="40"/>
    </location>
</feature>
<organism evidence="14 15">
    <name type="scientific">Thermus thermophilus</name>
    <dbReference type="NCBI Taxonomy" id="274"/>
    <lineage>
        <taxon>Bacteria</taxon>
        <taxon>Thermotogati</taxon>
        <taxon>Deinococcota</taxon>
        <taxon>Deinococci</taxon>
        <taxon>Thermales</taxon>
        <taxon>Thermaceae</taxon>
        <taxon>Thermus</taxon>
    </lineage>
</organism>
<feature type="transmembrane region" description="Helical" evidence="13">
    <location>
        <begin position="400"/>
        <end position="421"/>
    </location>
</feature>
<accession>A0A3P4ANS8</accession>
<feature type="transmembrane region" description="Helical" evidence="13">
    <location>
        <begin position="46"/>
        <end position="64"/>
    </location>
</feature>
<feature type="binding site" evidence="12">
    <location>
        <position position="226"/>
    </location>
    <ligand>
        <name>K(+)</name>
        <dbReference type="ChEBI" id="CHEBI:29103"/>
    </ligand>
</feature>
<feature type="transmembrane region" description="Helical" evidence="13">
    <location>
        <begin position="134"/>
        <end position="156"/>
    </location>
</feature>
<dbReference type="PANTHER" id="PTHR32024">
    <property type="entry name" value="TRK SYSTEM POTASSIUM UPTAKE PROTEIN TRKG-RELATED"/>
    <property type="match status" value="1"/>
</dbReference>
<keyword evidence="3" id="KW-0813">Transport</keyword>
<comment type="subcellular location">
    <subcellularLocation>
        <location evidence="1">Cell inner membrane</location>
        <topology evidence="1">Multi-pass membrane protein</topology>
    </subcellularLocation>
</comment>
<proteinExistence type="inferred from homology"/>
<evidence type="ECO:0000256" key="9">
    <source>
        <dbReference type="ARBA" id="ARBA00022989"/>
    </source>
</evidence>
<feature type="transmembrane region" description="Helical" evidence="13">
    <location>
        <begin position="338"/>
        <end position="369"/>
    </location>
</feature>
<evidence type="ECO:0000313" key="15">
    <source>
        <dbReference type="Proteomes" id="UP000279841"/>
    </source>
</evidence>
<evidence type="ECO:0000256" key="10">
    <source>
        <dbReference type="ARBA" id="ARBA00023065"/>
    </source>
</evidence>
<evidence type="ECO:0000256" key="2">
    <source>
        <dbReference type="ARBA" id="ARBA00009137"/>
    </source>
</evidence>
<evidence type="ECO:0000256" key="3">
    <source>
        <dbReference type="ARBA" id="ARBA00022448"/>
    </source>
</evidence>
<keyword evidence="11 13" id="KW-0472">Membrane</keyword>
<dbReference type="GO" id="GO:0015379">
    <property type="term" value="F:potassium:chloride symporter activity"/>
    <property type="evidence" value="ECO:0007669"/>
    <property type="project" value="InterPro"/>
</dbReference>
<evidence type="ECO:0000256" key="12">
    <source>
        <dbReference type="PIRSR" id="PIRSR006247-1"/>
    </source>
</evidence>
<evidence type="ECO:0000256" key="1">
    <source>
        <dbReference type="ARBA" id="ARBA00004429"/>
    </source>
</evidence>
<gene>
    <name evidence="14" type="primary">trkG</name>
    <name evidence="14" type="ORF">TTHN1_00516</name>
</gene>
<dbReference type="GO" id="GO:0046872">
    <property type="term" value="F:metal ion binding"/>
    <property type="evidence" value="ECO:0007669"/>
    <property type="project" value="UniProtKB-KW"/>
</dbReference>
<evidence type="ECO:0000256" key="13">
    <source>
        <dbReference type="SAM" id="Phobius"/>
    </source>
</evidence>
<feature type="binding site" evidence="12">
    <location>
        <position position="321"/>
    </location>
    <ligand>
        <name>K(+)</name>
        <dbReference type="ChEBI" id="CHEBI:29103"/>
    </ligand>
</feature>
<feature type="transmembrane region" description="Helical" evidence="13">
    <location>
        <begin position="241"/>
        <end position="259"/>
    </location>
</feature>